<reference evidence="4" key="1">
    <citation type="submission" date="2016-11" db="UniProtKB">
        <authorList>
            <consortium name="WormBaseParasite"/>
        </authorList>
    </citation>
    <scope>IDENTIFICATION</scope>
</reference>
<evidence type="ECO:0000313" key="3">
    <source>
        <dbReference type="Proteomes" id="UP000095282"/>
    </source>
</evidence>
<organism evidence="3 4">
    <name type="scientific">Caenorhabditis tropicalis</name>
    <dbReference type="NCBI Taxonomy" id="1561998"/>
    <lineage>
        <taxon>Eukaryota</taxon>
        <taxon>Metazoa</taxon>
        <taxon>Ecdysozoa</taxon>
        <taxon>Nematoda</taxon>
        <taxon>Chromadorea</taxon>
        <taxon>Rhabditida</taxon>
        <taxon>Rhabditina</taxon>
        <taxon>Rhabditomorpha</taxon>
        <taxon>Rhabditoidea</taxon>
        <taxon>Rhabditidae</taxon>
        <taxon>Peloderinae</taxon>
        <taxon>Caenorhabditis</taxon>
    </lineage>
</organism>
<keyword evidence="3" id="KW-1185">Reference proteome</keyword>
<proteinExistence type="predicted"/>
<evidence type="ECO:0000256" key="2">
    <source>
        <dbReference type="SAM" id="Phobius"/>
    </source>
</evidence>
<protein>
    <submittedName>
        <fullName evidence="4">Uncharacterized protein</fullName>
    </submittedName>
</protein>
<keyword evidence="2" id="KW-0472">Membrane</keyword>
<dbReference type="AlphaFoldDB" id="A0A1I7U803"/>
<feature type="region of interest" description="Disordered" evidence="1">
    <location>
        <begin position="1"/>
        <end position="20"/>
    </location>
</feature>
<keyword evidence="2" id="KW-1133">Transmembrane helix</keyword>
<evidence type="ECO:0000256" key="1">
    <source>
        <dbReference type="SAM" id="MobiDB-lite"/>
    </source>
</evidence>
<name>A0A1I7U803_9PELO</name>
<evidence type="ECO:0000313" key="4">
    <source>
        <dbReference type="WBParaSite" id="Csp11.Scaffold629.g15781.t1"/>
    </source>
</evidence>
<feature type="transmembrane region" description="Helical" evidence="2">
    <location>
        <begin position="72"/>
        <end position="98"/>
    </location>
</feature>
<dbReference type="eggNOG" id="ENOG502T3J8">
    <property type="taxonomic scope" value="Eukaryota"/>
</dbReference>
<dbReference type="WBParaSite" id="Csp11.Scaffold629.g15781.t1">
    <property type="protein sequence ID" value="Csp11.Scaffold629.g15781.t1"/>
    <property type="gene ID" value="Csp11.Scaffold629.g15781"/>
</dbReference>
<accession>A0A1I7U803</accession>
<sequence length="127" mass="13875">MAAINSTTLSANNNQSSSSPIQTIQPLLPINVSSAVTVPTFANVIITSTLDSFTSPESDSLLRESVGAAANAFYVSTFIFLGFCILCCVISCVCWCCIRCRNNNRYNEFMSEPPRHTESRPERGEEP</sequence>
<keyword evidence="2" id="KW-0812">Transmembrane</keyword>
<dbReference type="Proteomes" id="UP000095282">
    <property type="component" value="Unplaced"/>
</dbReference>